<dbReference type="EMBL" id="JAUEIQ010000008">
    <property type="protein sequence ID" value="MDN0064440.1"/>
    <property type="molecule type" value="Genomic_DNA"/>
</dbReference>
<organism evidence="1 3">
    <name type="scientific">Collinsella ihumii</name>
    <dbReference type="NCBI Taxonomy" id="1720204"/>
    <lineage>
        <taxon>Bacteria</taxon>
        <taxon>Bacillati</taxon>
        <taxon>Actinomycetota</taxon>
        <taxon>Coriobacteriia</taxon>
        <taxon>Coriobacteriales</taxon>
        <taxon>Coriobacteriaceae</taxon>
        <taxon>Collinsella</taxon>
    </lineage>
</organism>
<reference evidence="1" key="1">
    <citation type="journal article" date="2021" name="PeerJ">
        <title>Extensive microbial diversity within the chicken gut microbiome revealed by metagenomics and culture.</title>
        <authorList>
            <person name="Gilroy R."/>
            <person name="Ravi A."/>
            <person name="Getino M."/>
            <person name="Pursley I."/>
            <person name="Horton D.L."/>
            <person name="Alikhan N.F."/>
            <person name="Baker D."/>
            <person name="Gharbi K."/>
            <person name="Hall N."/>
            <person name="Watson M."/>
            <person name="Adriaenssens E.M."/>
            <person name="Foster-Nyarko E."/>
            <person name="Jarju S."/>
            <person name="Secka A."/>
            <person name="Antonio M."/>
            <person name="Oren A."/>
            <person name="Chaudhuri R.R."/>
            <person name="La Ragione R."/>
            <person name="Hildebrand F."/>
            <person name="Pallen M.J."/>
        </authorList>
    </citation>
    <scope>NUCLEOTIDE SEQUENCE</scope>
    <source>
        <strain evidence="1">ChiGjej2B2-7701</strain>
    </source>
</reference>
<dbReference type="AlphaFoldDB" id="A0A921LSE9"/>
<protein>
    <submittedName>
        <fullName evidence="1">DUF1667 domain-containing protein</fullName>
    </submittedName>
</protein>
<evidence type="ECO:0000313" key="2">
    <source>
        <dbReference type="EMBL" id="MDN0064440.1"/>
    </source>
</evidence>
<dbReference type="SUPFAM" id="SSF160148">
    <property type="entry name" value="CPE0013-like"/>
    <property type="match status" value="1"/>
</dbReference>
<proteinExistence type="predicted"/>
<evidence type="ECO:0000313" key="4">
    <source>
        <dbReference type="Proteomes" id="UP001168435"/>
    </source>
</evidence>
<accession>A0A921LSE9</accession>
<evidence type="ECO:0000313" key="1">
    <source>
        <dbReference type="EMBL" id="HJG32020.1"/>
    </source>
</evidence>
<dbReference type="PANTHER" id="PTHR39450">
    <property type="entry name" value="MOLYBDOPTERIN OXIDOREDUCTASE, 4FE-4S CLUSTER-BINDING SUBUNIT"/>
    <property type="match status" value="1"/>
</dbReference>
<dbReference type="Proteomes" id="UP000746751">
    <property type="component" value="Unassembled WGS sequence"/>
</dbReference>
<dbReference type="InterPro" id="IPR012460">
    <property type="entry name" value="DUF1667"/>
</dbReference>
<dbReference type="Proteomes" id="UP001168435">
    <property type="component" value="Unassembled WGS sequence"/>
</dbReference>
<keyword evidence="4" id="KW-1185">Reference proteome</keyword>
<reference evidence="1" key="2">
    <citation type="submission" date="2021-09" db="EMBL/GenBank/DDBJ databases">
        <authorList>
            <person name="Gilroy R."/>
        </authorList>
    </citation>
    <scope>NUCLEOTIDE SEQUENCE</scope>
    <source>
        <strain evidence="1">ChiGjej2B2-7701</strain>
    </source>
</reference>
<name>A0A921LSE9_9ACTN</name>
<evidence type="ECO:0000313" key="3">
    <source>
        <dbReference type="Proteomes" id="UP000746751"/>
    </source>
</evidence>
<reference evidence="2" key="4">
    <citation type="submission" date="2024-05" db="EMBL/GenBank/DDBJ databases">
        <title>Identification and characterization of horizontal gene transfer across gut microbiota members of farm animals based on homology search.</title>
        <authorList>
            <person name="Schwarzerova J."/>
            <person name="Nykrynova M."/>
            <person name="Jureckova K."/>
            <person name="Cejkova D."/>
            <person name="Rychlik I."/>
        </authorList>
    </citation>
    <scope>NUCLEOTIDE SEQUENCE</scope>
    <source>
        <strain evidence="2">176_SSukc20</strain>
    </source>
</reference>
<dbReference type="PANTHER" id="PTHR39450:SF1">
    <property type="entry name" value="DUF1667 DOMAIN-CONTAINING PROTEIN"/>
    <property type="match status" value="1"/>
</dbReference>
<dbReference type="RefSeq" id="WP_066833492.1">
    <property type="nucleotide sequence ID" value="NZ_CABKVW010000012.1"/>
</dbReference>
<sequence length="120" mass="12806">MLREFTCIMCPQGCDISVELEGKTIKGISGNKCPKGEAYVTQEIENPMRNIATSVLVDGGDLPLASVRLSGVIPKDRIFDVMAEIRKVEVPAPVHEGDVVIADVLGLGVDVIVTKDVEAA</sequence>
<dbReference type="InterPro" id="IPR036593">
    <property type="entry name" value="CPE0013-like_sf"/>
</dbReference>
<dbReference type="EMBL" id="DYVF01000071">
    <property type="protein sequence ID" value="HJG32020.1"/>
    <property type="molecule type" value="Genomic_DNA"/>
</dbReference>
<reference evidence="2" key="3">
    <citation type="submission" date="2023-06" db="EMBL/GenBank/DDBJ databases">
        <authorList>
            <person name="Zeman M."/>
            <person name="Kubasova T."/>
            <person name="Jahodarova E."/>
            <person name="Nykrynova M."/>
            <person name="Rychlik I."/>
        </authorList>
    </citation>
    <scope>NUCLEOTIDE SEQUENCE</scope>
    <source>
        <strain evidence="2">176_SSukc20</strain>
    </source>
</reference>
<gene>
    <name evidence="1" type="ORF">K8U80_11615</name>
    <name evidence="2" type="ORF">QVN30_08990</name>
</gene>
<dbReference type="Gene3D" id="3.10.530.10">
    <property type="entry name" value="CPE0013-like"/>
    <property type="match status" value="1"/>
</dbReference>
<dbReference type="Pfam" id="PF07892">
    <property type="entry name" value="DUF1667"/>
    <property type="match status" value="1"/>
</dbReference>
<comment type="caution">
    <text evidence="1">The sequence shown here is derived from an EMBL/GenBank/DDBJ whole genome shotgun (WGS) entry which is preliminary data.</text>
</comment>